<evidence type="ECO:0000256" key="4">
    <source>
        <dbReference type="ARBA" id="ARBA00011233"/>
    </source>
</evidence>
<comment type="cofactor">
    <cofactor evidence="2">
        <name>a divalent metal cation</name>
        <dbReference type="ChEBI" id="CHEBI:60240"/>
    </cofactor>
</comment>
<dbReference type="Proteomes" id="UP000076268">
    <property type="component" value="Unassembled WGS sequence"/>
</dbReference>
<dbReference type="EC" id="4.1.3.17" evidence="5"/>
<name>A0A154BN63_ANASB</name>
<evidence type="ECO:0000256" key="7">
    <source>
        <dbReference type="ARBA" id="ARBA00016549"/>
    </source>
</evidence>
<keyword evidence="13" id="KW-0479">Metal-binding</keyword>
<comment type="caution">
    <text evidence="14">The sequence shown here is derived from an EMBL/GenBank/DDBJ whole genome shotgun (WGS) entry which is preliminary data.</text>
</comment>
<evidence type="ECO:0000256" key="12">
    <source>
        <dbReference type="ARBA" id="ARBA00047973"/>
    </source>
</evidence>
<sequence>MDLAELASICKRYQKLYTGAIADMLDKRGFRSQVLPYCITPYTAVKTVAGLAFTGRGELAENTSDNDSSLRIAMLDSITPMTISVWACGGHLTSAHWGEIMSTAARERGCLGAVVDGGVRDVDFIDQMQYPVFAKFKCAASSIGRWNICEWQIPIMIGETVIHPGDFVFGDTDGVVIVPKDMIFDILTAAEEVYTRESGMRRELRAGLPITEAYKKYGAF</sequence>
<gene>
    <name evidence="14" type="ORF">AXX12_14120</name>
</gene>
<dbReference type="EMBL" id="LSGP01000025">
    <property type="protein sequence ID" value="KYZ75290.1"/>
    <property type="molecule type" value="Genomic_DNA"/>
</dbReference>
<evidence type="ECO:0000256" key="9">
    <source>
        <dbReference type="ARBA" id="ARBA00029596"/>
    </source>
</evidence>
<evidence type="ECO:0000256" key="6">
    <source>
        <dbReference type="ARBA" id="ARBA00012947"/>
    </source>
</evidence>
<dbReference type="GO" id="GO:0047443">
    <property type="term" value="F:4-hydroxy-4-methyl-2-oxoglutarate aldolase activity"/>
    <property type="evidence" value="ECO:0007669"/>
    <property type="project" value="UniProtKB-EC"/>
</dbReference>
<evidence type="ECO:0000256" key="1">
    <source>
        <dbReference type="ARBA" id="ARBA00001342"/>
    </source>
</evidence>
<evidence type="ECO:0000256" key="3">
    <source>
        <dbReference type="ARBA" id="ARBA00008621"/>
    </source>
</evidence>
<feature type="binding site" evidence="13">
    <location>
        <begin position="98"/>
        <end position="101"/>
    </location>
    <ligand>
        <name>substrate</name>
    </ligand>
</feature>
<comment type="catalytic activity">
    <reaction evidence="1">
        <text>4-hydroxy-4-methyl-2-oxoglutarate = 2 pyruvate</text>
        <dbReference type="Rhea" id="RHEA:22748"/>
        <dbReference type="ChEBI" id="CHEBI:15361"/>
        <dbReference type="ChEBI" id="CHEBI:58276"/>
        <dbReference type="EC" id="4.1.3.17"/>
    </reaction>
</comment>
<dbReference type="EC" id="4.1.1.112" evidence="6"/>
<dbReference type="STRING" id="1794912.AXX12_14120"/>
<evidence type="ECO:0000256" key="10">
    <source>
        <dbReference type="ARBA" id="ARBA00030169"/>
    </source>
</evidence>
<dbReference type="OrthoDB" id="9784786at2"/>
<comment type="function">
    <text evidence="8">Catalyzes the aldol cleavage of 4-hydroxy-4-methyl-2-oxoglutarate (HMG) into 2 molecules of pyruvate. Also contains a secondary oxaloacetate (OAA) decarboxylase activity due to the common pyruvate enolate transition state formed following C-C bond cleavage in the retro-aldol and decarboxylation reactions.</text>
</comment>
<dbReference type="CDD" id="cd16841">
    <property type="entry name" value="RraA_family"/>
    <property type="match status" value="1"/>
</dbReference>
<dbReference type="InterPro" id="IPR005493">
    <property type="entry name" value="RraA/RraA-like"/>
</dbReference>
<keyword evidence="15" id="KW-1185">Reference proteome</keyword>
<comment type="cofactor">
    <cofactor evidence="13">
        <name>Mg(2+)</name>
        <dbReference type="ChEBI" id="CHEBI:18420"/>
    </cofactor>
</comment>
<evidence type="ECO:0000256" key="8">
    <source>
        <dbReference type="ARBA" id="ARBA00025046"/>
    </source>
</evidence>
<feature type="binding site" evidence="13">
    <location>
        <position position="121"/>
    </location>
    <ligand>
        <name>Mg(2+)</name>
        <dbReference type="ChEBI" id="CHEBI:18420"/>
    </ligand>
</feature>
<organism evidence="14 15">
    <name type="scientific">Anaerosporomusa subterranea</name>
    <dbReference type="NCBI Taxonomy" id="1794912"/>
    <lineage>
        <taxon>Bacteria</taxon>
        <taxon>Bacillati</taxon>
        <taxon>Bacillota</taxon>
        <taxon>Negativicutes</taxon>
        <taxon>Acetonemataceae</taxon>
        <taxon>Anaerosporomusa</taxon>
    </lineage>
</organism>
<dbReference type="InterPro" id="IPR036704">
    <property type="entry name" value="RraA/RraA-like_sf"/>
</dbReference>
<dbReference type="Pfam" id="PF03737">
    <property type="entry name" value="RraA-like"/>
    <property type="match status" value="1"/>
</dbReference>
<dbReference type="RefSeq" id="WP_066244943.1">
    <property type="nucleotide sequence ID" value="NZ_LSGP01000025.1"/>
</dbReference>
<comment type="catalytic activity">
    <reaction evidence="12">
        <text>oxaloacetate + H(+) = pyruvate + CO2</text>
        <dbReference type="Rhea" id="RHEA:15641"/>
        <dbReference type="ChEBI" id="CHEBI:15361"/>
        <dbReference type="ChEBI" id="CHEBI:15378"/>
        <dbReference type="ChEBI" id="CHEBI:16452"/>
        <dbReference type="ChEBI" id="CHEBI:16526"/>
        <dbReference type="EC" id="4.1.1.112"/>
    </reaction>
</comment>
<dbReference type="GO" id="GO:0046872">
    <property type="term" value="F:metal ion binding"/>
    <property type="evidence" value="ECO:0007669"/>
    <property type="project" value="UniProtKB-KW"/>
</dbReference>
<protein>
    <recommendedName>
        <fullName evidence="7">Putative 4-hydroxy-4-methyl-2-oxoglutarate aldolase</fullName>
        <ecNumber evidence="6">4.1.1.112</ecNumber>
        <ecNumber evidence="5">4.1.3.17</ecNumber>
    </recommendedName>
    <alternativeName>
        <fullName evidence="11">Oxaloacetate decarboxylase</fullName>
    </alternativeName>
    <alternativeName>
        <fullName evidence="9">Regulator of ribonuclease activity homolog</fullName>
    </alternativeName>
    <alternativeName>
        <fullName evidence="10">RraA-like protein</fullName>
    </alternativeName>
</protein>
<evidence type="ECO:0000256" key="13">
    <source>
        <dbReference type="PIRSR" id="PIRSR605493-1"/>
    </source>
</evidence>
<feature type="binding site" evidence="13">
    <location>
        <position position="120"/>
    </location>
    <ligand>
        <name>substrate</name>
    </ligand>
</feature>
<evidence type="ECO:0000256" key="11">
    <source>
        <dbReference type="ARBA" id="ARBA00032305"/>
    </source>
</evidence>
<evidence type="ECO:0000313" key="15">
    <source>
        <dbReference type="Proteomes" id="UP000076268"/>
    </source>
</evidence>
<evidence type="ECO:0000313" key="14">
    <source>
        <dbReference type="EMBL" id="KYZ75290.1"/>
    </source>
</evidence>
<evidence type="ECO:0000256" key="2">
    <source>
        <dbReference type="ARBA" id="ARBA00001968"/>
    </source>
</evidence>
<evidence type="ECO:0000256" key="5">
    <source>
        <dbReference type="ARBA" id="ARBA00012213"/>
    </source>
</evidence>
<dbReference type="PANTHER" id="PTHR33254:SF4">
    <property type="entry name" value="4-HYDROXY-4-METHYL-2-OXOGLUTARATE ALDOLASE 3-RELATED"/>
    <property type="match status" value="1"/>
</dbReference>
<comment type="similarity">
    <text evidence="3">Belongs to the class II aldolase/RraA-like family.</text>
</comment>
<comment type="subunit">
    <text evidence="4">Homotrimer.</text>
</comment>
<keyword evidence="13" id="KW-0460">Magnesium</keyword>
<dbReference type="PANTHER" id="PTHR33254">
    <property type="entry name" value="4-HYDROXY-4-METHYL-2-OXOGLUTARATE ALDOLASE 3-RELATED"/>
    <property type="match status" value="1"/>
</dbReference>
<accession>A0A154BN63</accession>
<dbReference type="AlphaFoldDB" id="A0A154BN63"/>
<proteinExistence type="inferred from homology"/>
<reference evidence="14 15" key="1">
    <citation type="submission" date="2016-02" db="EMBL/GenBank/DDBJ databases">
        <title>Anaerosporomusa subterraneum gen. nov., sp. nov., a spore-forming obligate anaerobe isolated from saprolite.</title>
        <authorList>
            <person name="Choi J.K."/>
            <person name="Shah M."/>
            <person name="Yee N."/>
        </authorList>
    </citation>
    <scope>NUCLEOTIDE SEQUENCE [LARGE SCALE GENOMIC DNA]</scope>
    <source>
        <strain evidence="14 15">RU4</strain>
    </source>
</reference>
<dbReference type="SUPFAM" id="SSF89562">
    <property type="entry name" value="RraA-like"/>
    <property type="match status" value="1"/>
</dbReference>
<dbReference type="Gene3D" id="3.50.30.40">
    <property type="entry name" value="Ribonuclease E inhibitor RraA/RraA-like"/>
    <property type="match status" value="1"/>
</dbReference>
<dbReference type="GO" id="GO:0008948">
    <property type="term" value="F:oxaloacetate decarboxylase activity"/>
    <property type="evidence" value="ECO:0007669"/>
    <property type="project" value="UniProtKB-EC"/>
</dbReference>